<protein>
    <recommendedName>
        <fullName evidence="2">Purple acid phosphatase N-terminal domain-containing protein</fullName>
    </recommendedName>
</protein>
<dbReference type="Proteomes" id="UP000231414">
    <property type="component" value="Unassembled WGS sequence"/>
</dbReference>
<dbReference type="AlphaFoldDB" id="A0A2H0X884"/>
<evidence type="ECO:0000256" key="1">
    <source>
        <dbReference type="SAM" id="Phobius"/>
    </source>
</evidence>
<evidence type="ECO:0000313" key="3">
    <source>
        <dbReference type="EMBL" id="PIS21045.1"/>
    </source>
</evidence>
<name>A0A2H0X884_UNCKA</name>
<dbReference type="InterPro" id="IPR015914">
    <property type="entry name" value="PAPs_N"/>
</dbReference>
<dbReference type="GO" id="GO:0046872">
    <property type="term" value="F:metal ion binding"/>
    <property type="evidence" value="ECO:0007669"/>
    <property type="project" value="InterPro"/>
</dbReference>
<feature type="domain" description="Purple acid phosphatase N-terminal" evidence="2">
    <location>
        <begin position="46"/>
        <end position="116"/>
    </location>
</feature>
<evidence type="ECO:0000259" key="2">
    <source>
        <dbReference type="Pfam" id="PF16656"/>
    </source>
</evidence>
<gene>
    <name evidence="3" type="ORF">COT52_00640</name>
</gene>
<dbReference type="InterPro" id="IPR008963">
    <property type="entry name" value="Purple_acid_Pase-like_N"/>
</dbReference>
<organism evidence="3 4">
    <name type="scientific">candidate division WWE3 bacterium CG08_land_8_20_14_0_20_43_13</name>
    <dbReference type="NCBI Taxonomy" id="1975087"/>
    <lineage>
        <taxon>Bacteria</taxon>
        <taxon>Katanobacteria</taxon>
    </lineage>
</organism>
<comment type="caution">
    <text evidence="3">The sequence shown here is derived from an EMBL/GenBank/DDBJ whole genome shotgun (WGS) entry which is preliminary data.</text>
</comment>
<dbReference type="Gene3D" id="2.60.40.380">
    <property type="entry name" value="Purple acid phosphatase-like, N-terminal"/>
    <property type="match status" value="1"/>
</dbReference>
<sequence>MNTYSAKRGFKTFIILAVVSGGIIFTTTLIPQGFKYIGFASSEATPENVQIAVGSGSVNIIWQTRKPTNESGIIYGKDVQPNLKAQSLGTDKNHFVSLKELEPNTVYYFKIVSQEKIYGKDGCVETDSKTLNTCDFYRFTTARTAIEAPTAPKLYSYP</sequence>
<keyword evidence="1" id="KW-0472">Membrane</keyword>
<proteinExistence type="predicted"/>
<evidence type="ECO:0000313" key="4">
    <source>
        <dbReference type="Proteomes" id="UP000231414"/>
    </source>
</evidence>
<dbReference type="SUPFAM" id="SSF49363">
    <property type="entry name" value="Purple acid phosphatase, N-terminal domain"/>
    <property type="match status" value="1"/>
</dbReference>
<keyword evidence="1" id="KW-1133">Transmembrane helix</keyword>
<dbReference type="GO" id="GO:0003993">
    <property type="term" value="F:acid phosphatase activity"/>
    <property type="evidence" value="ECO:0007669"/>
    <property type="project" value="InterPro"/>
</dbReference>
<keyword evidence="1" id="KW-0812">Transmembrane</keyword>
<accession>A0A2H0X884</accession>
<dbReference type="EMBL" id="PEYW01000007">
    <property type="protein sequence ID" value="PIS21045.1"/>
    <property type="molecule type" value="Genomic_DNA"/>
</dbReference>
<dbReference type="Pfam" id="PF16656">
    <property type="entry name" value="Pur_ac_phosph_N"/>
    <property type="match status" value="1"/>
</dbReference>
<reference evidence="4" key="1">
    <citation type="submission" date="2017-09" db="EMBL/GenBank/DDBJ databases">
        <title>Depth-based differentiation of microbial function through sediment-hosted aquifers and enrichment of novel symbionts in the deep terrestrial subsurface.</title>
        <authorList>
            <person name="Probst A.J."/>
            <person name="Ladd B."/>
            <person name="Jarett J.K."/>
            <person name="Geller-Mcgrath D.E."/>
            <person name="Sieber C.M.K."/>
            <person name="Emerson J.B."/>
            <person name="Anantharaman K."/>
            <person name="Thomas B.C."/>
            <person name="Malmstrom R."/>
            <person name="Stieglmeier M."/>
            <person name="Klingl A."/>
            <person name="Woyke T."/>
            <person name="Ryan C.M."/>
            <person name="Banfield J.F."/>
        </authorList>
    </citation>
    <scope>NUCLEOTIDE SEQUENCE [LARGE SCALE GENOMIC DNA]</scope>
</reference>
<feature type="transmembrane region" description="Helical" evidence="1">
    <location>
        <begin position="12"/>
        <end position="34"/>
    </location>
</feature>